<accession>A0A9Q1J4Z9</accession>
<dbReference type="EMBL" id="JAINUF010000003">
    <property type="protein sequence ID" value="KAJ8368642.1"/>
    <property type="molecule type" value="Genomic_DNA"/>
</dbReference>
<proteinExistence type="predicted"/>
<feature type="region of interest" description="Disordered" evidence="1">
    <location>
        <begin position="39"/>
        <end position="68"/>
    </location>
</feature>
<evidence type="ECO:0000256" key="1">
    <source>
        <dbReference type="SAM" id="MobiDB-lite"/>
    </source>
</evidence>
<reference evidence="2" key="1">
    <citation type="journal article" date="2023" name="Science">
        <title>Genome structures resolve the early diversification of teleost fishes.</title>
        <authorList>
            <person name="Parey E."/>
            <person name="Louis A."/>
            <person name="Montfort J."/>
            <person name="Bouchez O."/>
            <person name="Roques C."/>
            <person name="Iampietro C."/>
            <person name="Lluch J."/>
            <person name="Castinel A."/>
            <person name="Donnadieu C."/>
            <person name="Desvignes T."/>
            <person name="Floi Bucao C."/>
            <person name="Jouanno E."/>
            <person name="Wen M."/>
            <person name="Mejri S."/>
            <person name="Dirks R."/>
            <person name="Jansen H."/>
            <person name="Henkel C."/>
            <person name="Chen W.J."/>
            <person name="Zahm M."/>
            <person name="Cabau C."/>
            <person name="Klopp C."/>
            <person name="Thompson A.W."/>
            <person name="Robinson-Rechavi M."/>
            <person name="Braasch I."/>
            <person name="Lecointre G."/>
            <person name="Bobe J."/>
            <person name="Postlethwait J.H."/>
            <person name="Berthelot C."/>
            <person name="Roest Crollius H."/>
            <person name="Guiguen Y."/>
        </authorList>
    </citation>
    <scope>NUCLEOTIDE SEQUENCE</scope>
    <source>
        <strain evidence="2">WJC10195</strain>
    </source>
</reference>
<gene>
    <name evidence="2" type="ORF">SKAU_G00086700</name>
</gene>
<protein>
    <submittedName>
        <fullName evidence="2">Uncharacterized protein</fullName>
    </submittedName>
</protein>
<feature type="compositionally biased region" description="Basic and acidic residues" evidence="1">
    <location>
        <begin position="40"/>
        <end position="68"/>
    </location>
</feature>
<sequence length="121" mass="13059">MPQLSKAQLNIASPGPPAAVWLLPGGPAGVTPFGCFALRPKPEGNHRDLSQEQLPEERARRREAGRHAPKAELRMINLLFTAPPVPPRDGPGSLALRCLRAAVSDALVLSRRAVRTLNNAY</sequence>
<keyword evidence="3" id="KW-1185">Reference proteome</keyword>
<name>A0A9Q1J4Z9_SYNKA</name>
<dbReference type="AlphaFoldDB" id="A0A9Q1J4Z9"/>
<evidence type="ECO:0000313" key="2">
    <source>
        <dbReference type="EMBL" id="KAJ8368642.1"/>
    </source>
</evidence>
<organism evidence="2 3">
    <name type="scientific">Synaphobranchus kaupii</name>
    <name type="common">Kaup's arrowtooth eel</name>
    <dbReference type="NCBI Taxonomy" id="118154"/>
    <lineage>
        <taxon>Eukaryota</taxon>
        <taxon>Metazoa</taxon>
        <taxon>Chordata</taxon>
        <taxon>Craniata</taxon>
        <taxon>Vertebrata</taxon>
        <taxon>Euteleostomi</taxon>
        <taxon>Actinopterygii</taxon>
        <taxon>Neopterygii</taxon>
        <taxon>Teleostei</taxon>
        <taxon>Anguilliformes</taxon>
        <taxon>Synaphobranchidae</taxon>
        <taxon>Synaphobranchus</taxon>
    </lineage>
</organism>
<dbReference type="Proteomes" id="UP001152622">
    <property type="component" value="Chromosome 3"/>
</dbReference>
<comment type="caution">
    <text evidence="2">The sequence shown here is derived from an EMBL/GenBank/DDBJ whole genome shotgun (WGS) entry which is preliminary data.</text>
</comment>
<evidence type="ECO:0000313" key="3">
    <source>
        <dbReference type="Proteomes" id="UP001152622"/>
    </source>
</evidence>